<comment type="catalytic activity">
    <reaction evidence="4">
        <text>N(1)-(5-phospho-beta-D-ribosyl)glycinamide + (6R)-10-formyltetrahydrofolate = N(2)-formyl-N(1)-(5-phospho-beta-D-ribosyl)glycinamide + (6S)-5,6,7,8-tetrahydrofolate + H(+)</text>
        <dbReference type="Rhea" id="RHEA:15053"/>
        <dbReference type="ChEBI" id="CHEBI:15378"/>
        <dbReference type="ChEBI" id="CHEBI:57453"/>
        <dbReference type="ChEBI" id="CHEBI:143788"/>
        <dbReference type="ChEBI" id="CHEBI:147286"/>
        <dbReference type="ChEBI" id="CHEBI:195366"/>
        <dbReference type="EC" id="2.1.2.2"/>
    </reaction>
</comment>
<reference evidence="6 7" key="1">
    <citation type="submission" date="2015-03" db="EMBL/GenBank/DDBJ databases">
        <authorList>
            <person name="Hassan Y.I."/>
            <person name="Lepp D."/>
            <person name="Zhou T."/>
        </authorList>
    </citation>
    <scope>NUCLEOTIDE SEQUENCE [LARGE SCALE GENOMIC DNA]</scope>
    <source>
        <strain evidence="6 7">GH2-10</strain>
    </source>
</reference>
<dbReference type="Pfam" id="PF00551">
    <property type="entry name" value="Formyl_trans_N"/>
    <property type="match status" value="1"/>
</dbReference>
<dbReference type="GO" id="GO:0005829">
    <property type="term" value="C:cytosol"/>
    <property type="evidence" value="ECO:0007669"/>
    <property type="project" value="TreeGrafter"/>
</dbReference>
<dbReference type="STRING" id="361041.VW35_13395"/>
<dbReference type="NCBIfam" id="TIGR00639">
    <property type="entry name" value="PurN"/>
    <property type="match status" value="1"/>
</dbReference>
<organism evidence="6 7">
    <name type="scientific">Devosia soli</name>
    <dbReference type="NCBI Taxonomy" id="361041"/>
    <lineage>
        <taxon>Bacteria</taxon>
        <taxon>Pseudomonadati</taxon>
        <taxon>Pseudomonadota</taxon>
        <taxon>Alphaproteobacteria</taxon>
        <taxon>Hyphomicrobiales</taxon>
        <taxon>Devosiaceae</taxon>
        <taxon>Devosia</taxon>
    </lineage>
</organism>
<dbReference type="CDD" id="cd08645">
    <property type="entry name" value="FMT_core_GART"/>
    <property type="match status" value="1"/>
</dbReference>
<dbReference type="InterPro" id="IPR002376">
    <property type="entry name" value="Formyl_transf_N"/>
</dbReference>
<feature type="domain" description="Formyl transferase N-terminal" evidence="5">
    <location>
        <begin position="4"/>
        <end position="184"/>
    </location>
</feature>
<comment type="function">
    <text evidence="4">Catalyzes the transfer of a formyl group from 10-formyltetrahydrofolate to 5-phospho-ribosyl-glycinamide (GAR), producing 5-phospho-ribosyl-N-formylglycinamide (FGAR) and tetrahydrofolate.</text>
</comment>
<dbReference type="OrthoDB" id="9806170at2"/>
<feature type="binding site" evidence="4">
    <location>
        <begin position="14"/>
        <end position="16"/>
    </location>
    <ligand>
        <name>N(1)-(5-phospho-beta-D-ribosyl)glycinamide</name>
        <dbReference type="ChEBI" id="CHEBI:143788"/>
    </ligand>
</feature>
<accession>A0A0F5L908</accession>
<feature type="site" description="Raises pKa of active site His" evidence="4">
    <location>
        <position position="147"/>
    </location>
</feature>
<comment type="caution">
    <text evidence="6">The sequence shown here is derived from an EMBL/GenBank/DDBJ whole genome shotgun (WGS) entry which is preliminary data.</text>
</comment>
<feature type="binding site" evidence="4">
    <location>
        <position position="67"/>
    </location>
    <ligand>
        <name>(6R)-10-formyltetrahydrofolate</name>
        <dbReference type="ChEBI" id="CHEBI:195366"/>
    </ligand>
</feature>
<sequence>MSRKKVGVLISGRGSNMSVLIEAAKAPDFPAEIVGVLSNRAAAPGLEIAQQHGIATASLAQSKFPSRDMFEDTMTQILESWEVDIVCLAGFMRILGEDFVERWRGRMINIHPSLLPAYKGLDTHARVIADGVTVHGCTVHFVTPGLDEGPAILQAEVPVLPGDTPETLSARVLVEEHRIYPEALRLLASGSVSLE</sequence>
<evidence type="ECO:0000313" key="7">
    <source>
        <dbReference type="Proteomes" id="UP000033514"/>
    </source>
</evidence>
<name>A0A0F5L908_9HYPH</name>
<comment type="pathway">
    <text evidence="1 4">Purine metabolism; IMP biosynthesis via de novo pathway; N(2)-formyl-N(1)-(5-phospho-D-ribosyl)glycinamide from N(1)-(5-phospho-D-ribosyl)glycinamide (10-formyl THF route): step 1/1.</text>
</comment>
<evidence type="ECO:0000256" key="2">
    <source>
        <dbReference type="ARBA" id="ARBA00022679"/>
    </source>
</evidence>
<dbReference type="PANTHER" id="PTHR43369">
    <property type="entry name" value="PHOSPHORIBOSYLGLYCINAMIDE FORMYLTRANSFERASE"/>
    <property type="match status" value="1"/>
</dbReference>
<dbReference type="HAMAP" id="MF_01930">
    <property type="entry name" value="PurN"/>
    <property type="match status" value="1"/>
</dbReference>
<dbReference type="GO" id="GO:0006189">
    <property type="term" value="P:'de novo' IMP biosynthetic process"/>
    <property type="evidence" value="ECO:0007669"/>
    <property type="project" value="UniProtKB-UniRule"/>
</dbReference>
<comment type="similarity">
    <text evidence="4">Belongs to the GART family.</text>
</comment>
<dbReference type="UniPathway" id="UPA00074">
    <property type="reaction ID" value="UER00126"/>
</dbReference>
<evidence type="ECO:0000259" key="5">
    <source>
        <dbReference type="Pfam" id="PF00551"/>
    </source>
</evidence>
<dbReference type="SUPFAM" id="SSF53328">
    <property type="entry name" value="Formyltransferase"/>
    <property type="match status" value="1"/>
</dbReference>
<keyword evidence="3 4" id="KW-0658">Purine biosynthesis</keyword>
<proteinExistence type="inferred from homology"/>
<dbReference type="AlphaFoldDB" id="A0A0F5L908"/>
<evidence type="ECO:0000313" key="6">
    <source>
        <dbReference type="EMBL" id="KKB78092.1"/>
    </source>
</evidence>
<feature type="binding site" evidence="4">
    <location>
        <position position="109"/>
    </location>
    <ligand>
        <name>(6R)-10-formyltetrahydrofolate</name>
        <dbReference type="ChEBI" id="CHEBI:195366"/>
    </ligand>
</feature>
<dbReference type="PATRIC" id="fig|361041.3.peg.2065"/>
<dbReference type="InterPro" id="IPR004607">
    <property type="entry name" value="GART"/>
</dbReference>
<evidence type="ECO:0000256" key="4">
    <source>
        <dbReference type="HAMAP-Rule" id="MF_01930"/>
    </source>
</evidence>
<dbReference type="GO" id="GO:0004644">
    <property type="term" value="F:phosphoribosylglycinamide formyltransferase activity"/>
    <property type="evidence" value="ECO:0007669"/>
    <property type="project" value="UniProtKB-UniRule"/>
</dbReference>
<feature type="active site" description="Proton donor" evidence="4">
    <location>
        <position position="111"/>
    </location>
</feature>
<evidence type="ECO:0000256" key="3">
    <source>
        <dbReference type="ARBA" id="ARBA00022755"/>
    </source>
</evidence>
<dbReference type="EMBL" id="LAJG01000023">
    <property type="protein sequence ID" value="KKB78092.1"/>
    <property type="molecule type" value="Genomic_DNA"/>
</dbReference>
<protein>
    <recommendedName>
        <fullName evidence="4">Phosphoribosylglycinamide formyltransferase</fullName>
        <ecNumber evidence="4">2.1.2.2</ecNumber>
    </recommendedName>
    <alternativeName>
        <fullName evidence="4">5'-phosphoribosylglycinamide transformylase</fullName>
    </alternativeName>
    <alternativeName>
        <fullName evidence="4">GAR transformylase</fullName>
        <shortName evidence="4">GART</shortName>
    </alternativeName>
</protein>
<keyword evidence="2 4" id="KW-0808">Transferase</keyword>
<feature type="binding site" evidence="4">
    <location>
        <begin position="92"/>
        <end position="95"/>
    </location>
    <ligand>
        <name>(6R)-10-formyltetrahydrofolate</name>
        <dbReference type="ChEBI" id="CHEBI:195366"/>
    </ligand>
</feature>
<dbReference type="EC" id="2.1.2.2" evidence="4"/>
<dbReference type="Gene3D" id="3.40.50.170">
    <property type="entry name" value="Formyl transferase, N-terminal domain"/>
    <property type="match status" value="1"/>
</dbReference>
<gene>
    <name evidence="4" type="primary">purN</name>
    <name evidence="6" type="ORF">VW35_13395</name>
</gene>
<dbReference type="PANTHER" id="PTHR43369:SF2">
    <property type="entry name" value="PHOSPHORIBOSYLGLYCINAMIDE FORMYLTRANSFERASE"/>
    <property type="match status" value="1"/>
</dbReference>
<dbReference type="InterPro" id="IPR036477">
    <property type="entry name" value="Formyl_transf_N_sf"/>
</dbReference>
<keyword evidence="7" id="KW-1185">Reference proteome</keyword>
<evidence type="ECO:0000256" key="1">
    <source>
        <dbReference type="ARBA" id="ARBA00005054"/>
    </source>
</evidence>
<dbReference type="Proteomes" id="UP000033514">
    <property type="component" value="Unassembled WGS sequence"/>
</dbReference>